<dbReference type="AlphaFoldDB" id="A0A8J3VPV3"/>
<evidence type="ECO:0000313" key="2">
    <source>
        <dbReference type="Proteomes" id="UP000642748"/>
    </source>
</evidence>
<comment type="caution">
    <text evidence="1">The sequence shown here is derived from an EMBL/GenBank/DDBJ whole genome shotgun (WGS) entry which is preliminary data.</text>
</comment>
<dbReference type="EMBL" id="BONZ01000023">
    <property type="protein sequence ID" value="GIH14337.1"/>
    <property type="molecule type" value="Genomic_DNA"/>
</dbReference>
<organism evidence="1 2">
    <name type="scientific">Rugosimonospora africana</name>
    <dbReference type="NCBI Taxonomy" id="556532"/>
    <lineage>
        <taxon>Bacteria</taxon>
        <taxon>Bacillati</taxon>
        <taxon>Actinomycetota</taxon>
        <taxon>Actinomycetes</taxon>
        <taxon>Micromonosporales</taxon>
        <taxon>Micromonosporaceae</taxon>
        <taxon>Rugosimonospora</taxon>
    </lineage>
</organism>
<protein>
    <submittedName>
        <fullName evidence="1">Uncharacterized protein</fullName>
    </submittedName>
</protein>
<proteinExistence type="predicted"/>
<evidence type="ECO:0000313" key="1">
    <source>
        <dbReference type="EMBL" id="GIH14337.1"/>
    </source>
</evidence>
<reference evidence="1" key="1">
    <citation type="submission" date="2021-01" db="EMBL/GenBank/DDBJ databases">
        <title>Whole genome shotgun sequence of Rugosimonospora africana NBRC 104875.</title>
        <authorList>
            <person name="Komaki H."/>
            <person name="Tamura T."/>
        </authorList>
    </citation>
    <scope>NUCLEOTIDE SEQUENCE</scope>
    <source>
        <strain evidence="1">NBRC 104875</strain>
    </source>
</reference>
<dbReference type="Proteomes" id="UP000642748">
    <property type="component" value="Unassembled WGS sequence"/>
</dbReference>
<name>A0A8J3VPV3_9ACTN</name>
<sequence>MPCEIVADSASYRVLAAEAASGSVTATPATTAAAVASATTPASRPRVHLCLTMCASVCVWDSGGRPEYPIGHRNQSTNLD</sequence>
<gene>
    <name evidence="1" type="ORF">Raf01_25090</name>
</gene>
<keyword evidence="2" id="KW-1185">Reference proteome</keyword>
<accession>A0A8J3VPV3</accession>